<dbReference type="InterPro" id="IPR046346">
    <property type="entry name" value="Aminoacid_DH-like_N_sf"/>
</dbReference>
<comment type="caution">
    <text evidence="4">The sequence shown here is derived from an EMBL/GenBank/DDBJ whole genome shotgun (WGS) entry which is preliminary data.</text>
</comment>
<reference evidence="4" key="2">
    <citation type="submission" date="2021-04" db="EMBL/GenBank/DDBJ databases">
        <authorList>
            <person name="Gilroy R."/>
        </authorList>
    </citation>
    <scope>NUCLEOTIDE SEQUENCE</scope>
    <source>
        <strain evidence="4">ChiHjej13B12-24818</strain>
    </source>
</reference>
<dbReference type="AlphaFoldDB" id="A0A9D2LCB8"/>
<dbReference type="Gene3D" id="3.40.50.720">
    <property type="entry name" value="NAD(P)-binding Rossmann-like Domain"/>
    <property type="match status" value="1"/>
</dbReference>
<dbReference type="InterPro" id="IPR013708">
    <property type="entry name" value="Shikimate_DH-bd_N"/>
</dbReference>
<evidence type="ECO:0000259" key="3">
    <source>
        <dbReference type="Pfam" id="PF08501"/>
    </source>
</evidence>
<keyword evidence="2" id="KW-0028">Amino-acid biosynthesis</keyword>
<keyword evidence="2" id="KW-0057">Aromatic amino acid biosynthesis</keyword>
<keyword evidence="4" id="KW-0560">Oxidoreductase</keyword>
<dbReference type="GO" id="GO:0009073">
    <property type="term" value="P:aromatic amino acid family biosynthetic process"/>
    <property type="evidence" value="ECO:0007669"/>
    <property type="project" value="UniProtKB-KW"/>
</dbReference>
<proteinExistence type="predicted"/>
<dbReference type="SUPFAM" id="SSF51735">
    <property type="entry name" value="NAD(P)-binding Rossmann-fold domains"/>
    <property type="match status" value="1"/>
</dbReference>
<accession>A0A9D2LCB8</accession>
<protein>
    <submittedName>
        <fullName evidence="4">Shikimate dehydrogenase</fullName>
        <ecNumber evidence="4">1.1.1.25</ecNumber>
    </submittedName>
</protein>
<dbReference type="GO" id="GO:0009423">
    <property type="term" value="P:chorismate biosynthetic process"/>
    <property type="evidence" value="ECO:0007669"/>
    <property type="project" value="TreeGrafter"/>
</dbReference>
<evidence type="ECO:0000256" key="2">
    <source>
        <dbReference type="ARBA" id="ARBA00023141"/>
    </source>
</evidence>
<dbReference type="Pfam" id="PF08501">
    <property type="entry name" value="Shikimate_dh_N"/>
    <property type="match status" value="1"/>
</dbReference>
<gene>
    <name evidence="4" type="ORF">H9786_05345</name>
</gene>
<organism evidence="4 5">
    <name type="scientific">Candidatus Brachybacterium merdavium</name>
    <dbReference type="NCBI Taxonomy" id="2838513"/>
    <lineage>
        <taxon>Bacteria</taxon>
        <taxon>Bacillati</taxon>
        <taxon>Actinomycetota</taxon>
        <taxon>Actinomycetes</taxon>
        <taxon>Micrococcales</taxon>
        <taxon>Dermabacteraceae</taxon>
        <taxon>Brachybacterium</taxon>
    </lineage>
</organism>
<dbReference type="SUPFAM" id="SSF53223">
    <property type="entry name" value="Aminoacid dehydrogenase-like, N-terminal domain"/>
    <property type="match status" value="1"/>
</dbReference>
<evidence type="ECO:0000313" key="5">
    <source>
        <dbReference type="Proteomes" id="UP000823823"/>
    </source>
</evidence>
<evidence type="ECO:0000313" key="4">
    <source>
        <dbReference type="EMBL" id="HJB09941.1"/>
    </source>
</evidence>
<dbReference type="EC" id="1.1.1.25" evidence="4"/>
<dbReference type="GO" id="GO:0004764">
    <property type="term" value="F:shikimate 3-dehydrogenase (NADP+) activity"/>
    <property type="evidence" value="ECO:0007669"/>
    <property type="project" value="UniProtKB-EC"/>
</dbReference>
<dbReference type="PANTHER" id="PTHR21089">
    <property type="entry name" value="SHIKIMATE DEHYDROGENASE"/>
    <property type="match status" value="1"/>
</dbReference>
<dbReference type="EMBL" id="DWZH01000038">
    <property type="protein sequence ID" value="HJB09941.1"/>
    <property type="molecule type" value="Genomic_DNA"/>
</dbReference>
<dbReference type="GO" id="GO:0019632">
    <property type="term" value="P:shikimate metabolic process"/>
    <property type="evidence" value="ECO:0007669"/>
    <property type="project" value="TreeGrafter"/>
</dbReference>
<reference evidence="4" key="1">
    <citation type="journal article" date="2021" name="PeerJ">
        <title>Extensive microbial diversity within the chicken gut microbiome revealed by metagenomics and culture.</title>
        <authorList>
            <person name="Gilroy R."/>
            <person name="Ravi A."/>
            <person name="Getino M."/>
            <person name="Pursley I."/>
            <person name="Horton D.L."/>
            <person name="Alikhan N.F."/>
            <person name="Baker D."/>
            <person name="Gharbi K."/>
            <person name="Hall N."/>
            <person name="Watson M."/>
            <person name="Adriaenssens E.M."/>
            <person name="Foster-Nyarko E."/>
            <person name="Jarju S."/>
            <person name="Secka A."/>
            <person name="Antonio M."/>
            <person name="Oren A."/>
            <person name="Chaudhuri R.R."/>
            <person name="La Ragione R."/>
            <person name="Hildebrand F."/>
            <person name="Pallen M.J."/>
        </authorList>
    </citation>
    <scope>NUCLEOTIDE SEQUENCE</scope>
    <source>
        <strain evidence="4">ChiHjej13B12-24818</strain>
    </source>
</reference>
<dbReference type="NCBIfam" id="NF001311">
    <property type="entry name" value="PRK00258.1-3"/>
    <property type="match status" value="1"/>
</dbReference>
<feature type="domain" description="Shikimate dehydrogenase substrate binding N-terminal" evidence="3">
    <location>
        <begin position="14"/>
        <end position="97"/>
    </location>
</feature>
<dbReference type="Proteomes" id="UP000823823">
    <property type="component" value="Unassembled WGS sequence"/>
</dbReference>
<dbReference type="GO" id="GO:0005829">
    <property type="term" value="C:cytosol"/>
    <property type="evidence" value="ECO:0007669"/>
    <property type="project" value="TreeGrafter"/>
</dbReference>
<comment type="pathway">
    <text evidence="1">Metabolic intermediate biosynthesis; chorismate biosynthesis; chorismate from D-erythrose 4-phosphate and phosphoenolpyruvate: step 4/7.</text>
</comment>
<dbReference type="InterPro" id="IPR022893">
    <property type="entry name" value="Shikimate_DH_fam"/>
</dbReference>
<dbReference type="InterPro" id="IPR036291">
    <property type="entry name" value="NAD(P)-bd_dom_sf"/>
</dbReference>
<dbReference type="Gene3D" id="3.40.50.10860">
    <property type="entry name" value="Leucine Dehydrogenase, chain A, domain 1"/>
    <property type="match status" value="1"/>
</dbReference>
<sequence length="287" mass="30088">MSTSTPAAERRFAVIGSPVAHSLSPVLHRAAFRGLGIHDASYERFEVAAGQLETFVREGPGRELHGMSVTMPGKPEAFALAAETDDVSARLAISNTLIRRADGRWRAENHDVHGIAASLGDHGVHAPVTGAVLGSGATALSAVSALIDLGVSRIALSARSPHKLAPLRELAAAAEVPVQVVDWDSSWQLLSADALVSALATEGAEQVAARWTDRSDLPRPGVFLDVLYDPWPAPLARVVTALGGEVADGLEMLAHQADMQVRSMLGVESAPVGQMLAAARQAVSDRS</sequence>
<evidence type="ECO:0000256" key="1">
    <source>
        <dbReference type="ARBA" id="ARBA00004871"/>
    </source>
</evidence>
<dbReference type="GO" id="GO:0050661">
    <property type="term" value="F:NADP binding"/>
    <property type="evidence" value="ECO:0007669"/>
    <property type="project" value="TreeGrafter"/>
</dbReference>
<dbReference type="PANTHER" id="PTHR21089:SF1">
    <property type="entry name" value="BIFUNCTIONAL 3-DEHYDROQUINATE DEHYDRATASE_SHIKIMATE DEHYDROGENASE, CHLOROPLASTIC"/>
    <property type="match status" value="1"/>
</dbReference>
<name>A0A9D2LCB8_9MICO</name>